<keyword evidence="1" id="KW-0805">Transcription regulation</keyword>
<dbReference type="InterPro" id="IPR018060">
    <property type="entry name" value="HTH_AraC"/>
</dbReference>
<keyword evidence="2" id="KW-0238">DNA-binding</keyword>
<keyword evidence="7" id="KW-1185">Reference proteome</keyword>
<evidence type="ECO:0000259" key="5">
    <source>
        <dbReference type="PROSITE" id="PS01124"/>
    </source>
</evidence>
<name>A0A150X5I9_9BACT</name>
<feature type="transmembrane region" description="Helical" evidence="4">
    <location>
        <begin position="98"/>
        <end position="116"/>
    </location>
</feature>
<feature type="domain" description="HTH araC/xylS-type" evidence="5">
    <location>
        <begin position="258"/>
        <end position="366"/>
    </location>
</feature>
<dbReference type="AlphaFoldDB" id="A0A150X5I9"/>
<feature type="transmembrane region" description="Helical" evidence="4">
    <location>
        <begin position="209"/>
        <end position="230"/>
    </location>
</feature>
<dbReference type="Pfam" id="PF12833">
    <property type="entry name" value="HTH_18"/>
    <property type="match status" value="1"/>
</dbReference>
<sequence>MQVFLNQLVYFGFLQSLFLLFVYLVSPKNRENVNGYIVFFIIILTVGLSSRVAYLSGIVENNYRWVVFSEFATLMFGPTVYLFTKSSLYGERFKTQNLYHYLPAVVYNAFVVMFFIWPSDEELQARTDSGEQLRNVMLFVGVGLVYNVTYWYRSVRLFRKFKTKLESEISYVVQSRFFNNFLIAVGGCLLCWFTMYLLSLVGIQLLNKLAWQTVWMSLALIILFIAFYVLRSPELFKVTELSKVKKYSNSRLSHSDLEQLELRLKELMVEKKPYLNAKLLKAELAEMLEVSSPEVARLLNERIGMNFFEYVNYYRVKEFVELAKSEKYKNLTMFGLAQEAGFNSKTTFNKSFKNLMGKSPSEYFKNQTS</sequence>
<dbReference type="GO" id="GO:0003700">
    <property type="term" value="F:DNA-binding transcription factor activity"/>
    <property type="evidence" value="ECO:0007669"/>
    <property type="project" value="InterPro"/>
</dbReference>
<keyword evidence="3" id="KW-0804">Transcription</keyword>
<dbReference type="PANTHER" id="PTHR43280">
    <property type="entry name" value="ARAC-FAMILY TRANSCRIPTIONAL REGULATOR"/>
    <property type="match status" value="1"/>
</dbReference>
<dbReference type="EMBL" id="LRPC01000028">
    <property type="protein sequence ID" value="KYG73981.1"/>
    <property type="molecule type" value="Genomic_DNA"/>
</dbReference>
<dbReference type="Gene3D" id="1.10.10.60">
    <property type="entry name" value="Homeodomain-like"/>
    <property type="match status" value="1"/>
</dbReference>
<dbReference type="SUPFAM" id="SSF46689">
    <property type="entry name" value="Homeodomain-like"/>
    <property type="match status" value="1"/>
</dbReference>
<comment type="caution">
    <text evidence="6">The sequence shown here is derived from an EMBL/GenBank/DDBJ whole genome shotgun (WGS) entry which is preliminary data.</text>
</comment>
<feature type="transmembrane region" description="Helical" evidence="4">
    <location>
        <begin position="65"/>
        <end position="83"/>
    </location>
</feature>
<organism evidence="6 7">
    <name type="scientific">Roseivirga spongicola</name>
    <dbReference type="NCBI Taxonomy" id="333140"/>
    <lineage>
        <taxon>Bacteria</taxon>
        <taxon>Pseudomonadati</taxon>
        <taxon>Bacteroidota</taxon>
        <taxon>Cytophagia</taxon>
        <taxon>Cytophagales</taxon>
        <taxon>Roseivirgaceae</taxon>
        <taxon>Roseivirga</taxon>
    </lineage>
</organism>
<dbReference type="PROSITE" id="PS01124">
    <property type="entry name" value="HTH_ARAC_FAMILY_2"/>
    <property type="match status" value="1"/>
</dbReference>
<evidence type="ECO:0000313" key="6">
    <source>
        <dbReference type="EMBL" id="KYG73981.1"/>
    </source>
</evidence>
<dbReference type="OrthoDB" id="5492415at2"/>
<keyword evidence="4" id="KW-0812">Transmembrane</keyword>
<reference evidence="6 7" key="1">
    <citation type="submission" date="2016-01" db="EMBL/GenBank/DDBJ databases">
        <title>Genome sequencing of Roseivirga spongicola UST030701-084.</title>
        <authorList>
            <person name="Selvaratnam C."/>
            <person name="Thevarajoo S."/>
            <person name="Goh K.M."/>
            <person name="Ee R."/>
            <person name="Chan K.-G."/>
            <person name="Chong C.S."/>
        </authorList>
    </citation>
    <scope>NUCLEOTIDE SEQUENCE [LARGE SCALE GENOMIC DNA]</scope>
    <source>
        <strain evidence="6 7">UST030701-084</strain>
    </source>
</reference>
<feature type="transmembrane region" description="Helical" evidence="4">
    <location>
        <begin position="136"/>
        <end position="152"/>
    </location>
</feature>
<accession>A0A150X5I9</accession>
<feature type="transmembrane region" description="Helical" evidence="4">
    <location>
        <begin position="181"/>
        <end position="203"/>
    </location>
</feature>
<feature type="transmembrane region" description="Helical" evidence="4">
    <location>
        <begin position="6"/>
        <end position="25"/>
    </location>
</feature>
<dbReference type="RefSeq" id="WP_068223191.1">
    <property type="nucleotide sequence ID" value="NZ_LRPC01000028.1"/>
</dbReference>
<dbReference type="Proteomes" id="UP000075606">
    <property type="component" value="Unassembled WGS sequence"/>
</dbReference>
<evidence type="ECO:0000256" key="1">
    <source>
        <dbReference type="ARBA" id="ARBA00023015"/>
    </source>
</evidence>
<dbReference type="InterPro" id="IPR009057">
    <property type="entry name" value="Homeodomain-like_sf"/>
</dbReference>
<evidence type="ECO:0000256" key="2">
    <source>
        <dbReference type="ARBA" id="ARBA00023125"/>
    </source>
</evidence>
<keyword evidence="4" id="KW-1133">Transmembrane helix</keyword>
<dbReference type="SMART" id="SM00342">
    <property type="entry name" value="HTH_ARAC"/>
    <property type="match status" value="1"/>
</dbReference>
<dbReference type="GO" id="GO:0043565">
    <property type="term" value="F:sequence-specific DNA binding"/>
    <property type="evidence" value="ECO:0007669"/>
    <property type="project" value="InterPro"/>
</dbReference>
<proteinExistence type="predicted"/>
<keyword evidence="4" id="KW-0472">Membrane</keyword>
<protein>
    <submittedName>
        <fullName evidence="6">Transcriptional regulator</fullName>
    </submittedName>
</protein>
<gene>
    <name evidence="6" type="ORF">AWW68_15060</name>
</gene>
<evidence type="ECO:0000313" key="7">
    <source>
        <dbReference type="Proteomes" id="UP000075606"/>
    </source>
</evidence>
<feature type="transmembrane region" description="Helical" evidence="4">
    <location>
        <begin position="37"/>
        <end position="59"/>
    </location>
</feature>
<evidence type="ECO:0000256" key="3">
    <source>
        <dbReference type="ARBA" id="ARBA00023163"/>
    </source>
</evidence>
<evidence type="ECO:0000256" key="4">
    <source>
        <dbReference type="SAM" id="Phobius"/>
    </source>
</evidence>
<dbReference type="PANTHER" id="PTHR43280:SF29">
    <property type="entry name" value="ARAC-FAMILY TRANSCRIPTIONAL REGULATOR"/>
    <property type="match status" value="1"/>
</dbReference>
<dbReference type="STRING" id="333140.AWW68_15060"/>